<accession>A0A0G1L921</accession>
<evidence type="ECO:0000256" key="11">
    <source>
        <dbReference type="ARBA" id="ARBA00023146"/>
    </source>
</evidence>
<dbReference type="InterPro" id="IPR045864">
    <property type="entry name" value="aa-tRNA-synth_II/BPL/LPL"/>
</dbReference>
<evidence type="ECO:0000256" key="2">
    <source>
        <dbReference type="ARBA" id="ARBA00006703"/>
    </source>
</evidence>
<proteinExistence type="inferred from homology"/>
<dbReference type="SUPFAM" id="SSF55681">
    <property type="entry name" value="Class II aaRS and biotin synthetases"/>
    <property type="match status" value="1"/>
</dbReference>
<dbReference type="Pfam" id="PF01409">
    <property type="entry name" value="tRNA-synt_2d"/>
    <property type="match status" value="1"/>
</dbReference>
<evidence type="ECO:0000256" key="8">
    <source>
        <dbReference type="ARBA" id="ARBA00022840"/>
    </source>
</evidence>
<evidence type="ECO:0000259" key="12">
    <source>
        <dbReference type="PROSITE" id="PS50862"/>
    </source>
</evidence>
<dbReference type="PATRIC" id="fig|1618662.3.peg.12"/>
<gene>
    <name evidence="13" type="ORF">UW92_C0001G0012</name>
</gene>
<evidence type="ECO:0000256" key="6">
    <source>
        <dbReference type="ARBA" id="ARBA00022723"/>
    </source>
</evidence>
<evidence type="ECO:0000256" key="4">
    <source>
        <dbReference type="ARBA" id="ARBA00022490"/>
    </source>
</evidence>
<dbReference type="AlphaFoldDB" id="A0A0G1L921"/>
<sequence length="470" mass="53321">MALHQIESRMLSYLGSKMTAQELSEKSGIPLSSVLSFSENLREKGLAKVTHQEERGIRLTEDGKRCLSVGLPEERVLSCAKQGKSALSLSPEEKSAGVNWAMKNGWVALKQGSFQLLNAPQGEYHLRLALRKVSDGEKISSDEEAVLLKRKLAQATVAKTLCLEPVSAALKSEGGRGEEINLLTREMLLSGSWKKSSFRKYDASAPVEIPPIAKRHMVSRLKRKIAGIFVEMGFEEMQGPEIQSSFWNFDALFQPQDHPARDLADTFYLKAASILPSDKAMVSRVKKVHEKSWGGSWLEENAEKTVLRTHTTAVSAAYLYRHCQGKTPKKYFSIGKVYRNEATDYKHLAEFFQVEGIVVFEKATFRDLLGCLKEFYRKLGFKKIRFQPSYFPYTEPSLEVSVYFEKKKQWLELGGAGIFRPEVSLPLCSRYPVLAWGLSLERPLMLLNDMDDIRDFYRSNVGWIRKQKIK</sequence>
<dbReference type="InterPro" id="IPR004529">
    <property type="entry name" value="Phe-tRNA-synth_IIc_asu"/>
</dbReference>
<dbReference type="GO" id="GO:0004826">
    <property type="term" value="F:phenylalanine-tRNA ligase activity"/>
    <property type="evidence" value="ECO:0007669"/>
    <property type="project" value="UniProtKB-EC"/>
</dbReference>
<dbReference type="EC" id="6.1.1.20" evidence="3"/>
<keyword evidence="6" id="KW-0479">Metal-binding</keyword>
<comment type="similarity">
    <text evidence="2">Belongs to the class-II aminoacyl-tRNA synthetase family. Phe-tRNA synthetase alpha subunit type 2 subfamily.</text>
</comment>
<dbReference type="InterPro" id="IPR006195">
    <property type="entry name" value="aa-tRNA-synth_II"/>
</dbReference>
<evidence type="ECO:0000313" key="13">
    <source>
        <dbReference type="EMBL" id="KKT92446.1"/>
    </source>
</evidence>
<dbReference type="InterPro" id="IPR036388">
    <property type="entry name" value="WH-like_DNA-bd_sf"/>
</dbReference>
<dbReference type="PANTHER" id="PTHR11538:SF40">
    <property type="entry name" value="PHENYLALANINE--TRNA LIGASE ALPHA SUBUNIT"/>
    <property type="match status" value="1"/>
</dbReference>
<dbReference type="EMBL" id="LCKF01000001">
    <property type="protein sequence ID" value="KKT92446.1"/>
    <property type="molecule type" value="Genomic_DNA"/>
</dbReference>
<keyword evidence="5 13" id="KW-0436">Ligase</keyword>
<keyword evidence="10" id="KW-0648">Protein biosynthesis</keyword>
<evidence type="ECO:0000256" key="3">
    <source>
        <dbReference type="ARBA" id="ARBA00012814"/>
    </source>
</evidence>
<keyword evidence="7" id="KW-0547">Nucleotide-binding</keyword>
<evidence type="ECO:0000256" key="7">
    <source>
        <dbReference type="ARBA" id="ARBA00022741"/>
    </source>
</evidence>
<dbReference type="CDD" id="cd00496">
    <property type="entry name" value="PheRS_alpha_core"/>
    <property type="match status" value="1"/>
</dbReference>
<evidence type="ECO:0000256" key="5">
    <source>
        <dbReference type="ARBA" id="ARBA00022598"/>
    </source>
</evidence>
<dbReference type="PANTHER" id="PTHR11538">
    <property type="entry name" value="PHENYLALANYL-TRNA SYNTHETASE"/>
    <property type="match status" value="1"/>
</dbReference>
<dbReference type="GO" id="GO:0005524">
    <property type="term" value="F:ATP binding"/>
    <property type="evidence" value="ECO:0007669"/>
    <property type="project" value="UniProtKB-KW"/>
</dbReference>
<feature type="domain" description="Aminoacyl-transfer RNA synthetases class-II family profile" evidence="12">
    <location>
        <begin position="217"/>
        <end position="447"/>
    </location>
</feature>
<keyword evidence="4" id="KW-0963">Cytoplasm</keyword>
<dbReference type="GO" id="GO:0000049">
    <property type="term" value="F:tRNA binding"/>
    <property type="evidence" value="ECO:0007669"/>
    <property type="project" value="InterPro"/>
</dbReference>
<dbReference type="GO" id="GO:0006432">
    <property type="term" value="P:phenylalanyl-tRNA aminoacylation"/>
    <property type="evidence" value="ECO:0007669"/>
    <property type="project" value="InterPro"/>
</dbReference>
<comment type="caution">
    <text evidence="13">The sequence shown here is derived from an EMBL/GenBank/DDBJ whole genome shotgun (WGS) entry which is preliminary data.</text>
</comment>
<dbReference type="GO" id="GO:0046872">
    <property type="term" value="F:metal ion binding"/>
    <property type="evidence" value="ECO:0007669"/>
    <property type="project" value="UniProtKB-KW"/>
</dbReference>
<evidence type="ECO:0000313" key="14">
    <source>
        <dbReference type="Proteomes" id="UP000033966"/>
    </source>
</evidence>
<dbReference type="Gene3D" id="3.30.930.10">
    <property type="entry name" value="Bira Bifunctional Protein, Domain 2"/>
    <property type="match status" value="1"/>
</dbReference>
<comment type="subcellular location">
    <subcellularLocation>
        <location evidence="1">Cytoplasm</location>
    </subcellularLocation>
</comment>
<reference evidence="13 14" key="1">
    <citation type="journal article" date="2015" name="Nature">
        <title>rRNA introns, odd ribosomes, and small enigmatic genomes across a large radiation of phyla.</title>
        <authorList>
            <person name="Brown C.T."/>
            <person name="Hug L.A."/>
            <person name="Thomas B.C."/>
            <person name="Sharon I."/>
            <person name="Castelle C.J."/>
            <person name="Singh A."/>
            <person name="Wilkins M.J."/>
            <person name="Williams K.H."/>
            <person name="Banfield J.F."/>
        </authorList>
    </citation>
    <scope>NUCLEOTIDE SEQUENCE [LARGE SCALE GENOMIC DNA]</scope>
</reference>
<evidence type="ECO:0000256" key="10">
    <source>
        <dbReference type="ARBA" id="ARBA00022917"/>
    </source>
</evidence>
<dbReference type="PROSITE" id="PS50862">
    <property type="entry name" value="AA_TRNA_LIGASE_II"/>
    <property type="match status" value="1"/>
</dbReference>
<dbReference type="GO" id="GO:0005737">
    <property type="term" value="C:cytoplasm"/>
    <property type="evidence" value="ECO:0007669"/>
    <property type="project" value="UniProtKB-SubCell"/>
</dbReference>
<evidence type="ECO:0000256" key="1">
    <source>
        <dbReference type="ARBA" id="ARBA00004496"/>
    </source>
</evidence>
<evidence type="ECO:0000256" key="9">
    <source>
        <dbReference type="ARBA" id="ARBA00022842"/>
    </source>
</evidence>
<organism evidence="13 14">
    <name type="scientific">Candidatus Jorgensenbacteria bacterium GW2011_GWA2_45_13</name>
    <dbReference type="NCBI Taxonomy" id="1618662"/>
    <lineage>
        <taxon>Bacteria</taxon>
        <taxon>Candidatus Joergenseniibacteriota</taxon>
    </lineage>
</organism>
<dbReference type="Proteomes" id="UP000033966">
    <property type="component" value="Unassembled WGS sequence"/>
</dbReference>
<dbReference type="NCBIfam" id="NF003210">
    <property type="entry name" value="PRK04172.1"/>
    <property type="match status" value="1"/>
</dbReference>
<dbReference type="Gene3D" id="1.10.10.10">
    <property type="entry name" value="Winged helix-like DNA-binding domain superfamily/Winged helix DNA-binding domain"/>
    <property type="match status" value="1"/>
</dbReference>
<dbReference type="NCBIfam" id="TIGR00468">
    <property type="entry name" value="pheS"/>
    <property type="match status" value="1"/>
</dbReference>
<protein>
    <recommendedName>
        <fullName evidence="3">phenylalanine--tRNA ligase</fullName>
        <ecNumber evidence="3">6.1.1.20</ecNumber>
    </recommendedName>
</protein>
<name>A0A0G1L921_9BACT</name>
<keyword evidence="8" id="KW-0067">ATP-binding</keyword>
<keyword evidence="9" id="KW-0460">Magnesium</keyword>
<dbReference type="InterPro" id="IPR002319">
    <property type="entry name" value="Phenylalanyl-tRNA_Synthase"/>
</dbReference>
<keyword evidence="11" id="KW-0030">Aminoacyl-tRNA synthetase</keyword>